<reference evidence="4 5" key="1">
    <citation type="journal article" date="2020" name="Sci. Rep.">
        <title>Morphology, ultrastructure, genomics, and phylogeny of Euplotes vanleeuwenhoeki sp. nov. and its ultra-reduced endosymbiont Candidatus Pinguicoccus supinus sp. nov.</title>
        <authorList>
            <person name="Serra V."/>
            <person name="Gammuto L."/>
            <person name="Nitla V."/>
            <person name="Castelli M."/>
            <person name="Lanzoni O."/>
            <person name="Sassera D."/>
            <person name="Bandi C."/>
            <person name="Sandeep B.V."/>
            <person name="Verni F."/>
            <person name="Modeo L."/>
            <person name="Petroni G."/>
        </authorList>
    </citation>
    <scope>NUCLEOTIDE SEQUENCE [LARGE SCALE GENOMIC DNA]</scope>
    <source>
        <strain evidence="4 5">KKR18_Esm</strain>
    </source>
</reference>
<comment type="similarity">
    <text evidence="1">Belongs to the universal ribosomal protein uL16 family.</text>
</comment>
<evidence type="ECO:0000313" key="4">
    <source>
        <dbReference type="EMBL" id="QPJ58516.1"/>
    </source>
</evidence>
<dbReference type="GO" id="GO:0006412">
    <property type="term" value="P:translation"/>
    <property type="evidence" value="ECO:0007669"/>
    <property type="project" value="InterPro"/>
</dbReference>
<dbReference type="EMBL" id="CP039370">
    <property type="protein sequence ID" value="QPJ58516.1"/>
    <property type="molecule type" value="Genomic_DNA"/>
</dbReference>
<dbReference type="InterPro" id="IPR036920">
    <property type="entry name" value="Ribosomal_uL16_sf"/>
</dbReference>
<dbReference type="Gene3D" id="3.90.1170.10">
    <property type="entry name" value="Ribosomal protein L10e/L16"/>
    <property type="match status" value="1"/>
</dbReference>
<dbReference type="Pfam" id="PF00252">
    <property type="entry name" value="Ribosomal_L16"/>
    <property type="match status" value="1"/>
</dbReference>
<dbReference type="InterPro" id="IPR047873">
    <property type="entry name" value="Ribosomal_uL16"/>
</dbReference>
<evidence type="ECO:0000256" key="1">
    <source>
        <dbReference type="ARBA" id="ARBA00008931"/>
    </source>
</evidence>
<evidence type="ECO:0000256" key="3">
    <source>
        <dbReference type="ARBA" id="ARBA00023274"/>
    </source>
</evidence>
<gene>
    <name evidence="4" type="ORF">E5P55_00935</name>
</gene>
<dbReference type="GO" id="GO:0003735">
    <property type="term" value="F:structural constituent of ribosome"/>
    <property type="evidence" value="ECO:0007669"/>
    <property type="project" value="InterPro"/>
</dbReference>
<dbReference type="GO" id="GO:1990904">
    <property type="term" value="C:ribonucleoprotein complex"/>
    <property type="evidence" value="ECO:0007669"/>
    <property type="project" value="UniProtKB-KW"/>
</dbReference>
<dbReference type="KEGG" id="psup:E5P55_00935"/>
<evidence type="ECO:0000256" key="2">
    <source>
        <dbReference type="ARBA" id="ARBA00022980"/>
    </source>
</evidence>
<keyword evidence="3" id="KW-0687">Ribonucleoprotein</keyword>
<accession>A0A7T0BRN8</accession>
<evidence type="ECO:0000313" key="5">
    <source>
        <dbReference type="Proteomes" id="UP000594451"/>
    </source>
</evidence>
<organism evidence="4 5">
    <name type="scientific">Candidatus Pinguicoccus supinus</name>
    <dbReference type="NCBI Taxonomy" id="2529394"/>
    <lineage>
        <taxon>Bacteria</taxon>
        <taxon>Pseudomonadati</taxon>
        <taxon>Verrucomicrobiota</taxon>
        <taxon>Candidatus Pinguicoccus</taxon>
    </lineage>
</organism>
<keyword evidence="2" id="KW-0689">Ribosomal protein</keyword>
<dbReference type="SUPFAM" id="SSF54686">
    <property type="entry name" value="Ribosomal protein L16p/L10e"/>
    <property type="match status" value="1"/>
</dbReference>
<dbReference type="AlphaFoldDB" id="A0A7T0BRN8"/>
<sequence length="66" mass="7526">MVKKIPSRTKYLKIHTNFSIKYKDKLNTLSFGVFGIQSLENKFISSSSLESARVAINHALNRRGKL</sequence>
<proteinExistence type="inferred from homology"/>
<dbReference type="GO" id="GO:0005840">
    <property type="term" value="C:ribosome"/>
    <property type="evidence" value="ECO:0007669"/>
    <property type="project" value="UniProtKB-KW"/>
</dbReference>
<name>A0A7T0BRN8_9BACT</name>
<protein>
    <submittedName>
        <fullName evidence="4">Uncharacterized protein</fullName>
    </submittedName>
</protein>
<dbReference type="Proteomes" id="UP000594451">
    <property type="component" value="Chromosome"/>
</dbReference>
<keyword evidence="5" id="KW-1185">Reference proteome</keyword>